<accession>A0A1F7YGA0</accession>
<sequence>MTTEIFMGVPVQVKSIYRVDSVIIGDAEEALPIIEHGEAKKRWEKIDELVFFIPDYDFNRAKSYTTLSASSFGINDLPVAVPLFLAEGDNFESQELEVTARSREGLDVSVSIGYGNRRAKFRINQDTMEPELVLEERERQDWRKSPVVEKISWEQIDSLLETIARSQK</sequence>
<proteinExistence type="predicted"/>
<reference evidence="1 2" key="1">
    <citation type="journal article" date="2016" name="Nat. Commun.">
        <title>Thousands of microbial genomes shed light on interconnected biogeochemical processes in an aquifer system.</title>
        <authorList>
            <person name="Anantharaman K."/>
            <person name="Brown C.T."/>
            <person name="Hug L.A."/>
            <person name="Sharon I."/>
            <person name="Castelle C.J."/>
            <person name="Probst A.J."/>
            <person name="Thomas B.C."/>
            <person name="Singh A."/>
            <person name="Wilkins M.J."/>
            <person name="Karaoz U."/>
            <person name="Brodie E.L."/>
            <person name="Williams K.H."/>
            <person name="Hubbard S.S."/>
            <person name="Banfield J.F."/>
        </authorList>
    </citation>
    <scope>NUCLEOTIDE SEQUENCE [LARGE SCALE GENOMIC DNA]</scope>
</reference>
<name>A0A1F7YGA0_9BACT</name>
<protein>
    <submittedName>
        <fullName evidence="1">Uncharacterized protein</fullName>
    </submittedName>
</protein>
<dbReference type="AlphaFoldDB" id="A0A1F7YGA0"/>
<gene>
    <name evidence="1" type="ORF">A2628_02525</name>
</gene>
<evidence type="ECO:0000313" key="1">
    <source>
        <dbReference type="EMBL" id="OGM26190.1"/>
    </source>
</evidence>
<dbReference type="Proteomes" id="UP000179221">
    <property type="component" value="Unassembled WGS sequence"/>
</dbReference>
<comment type="caution">
    <text evidence="1">The sequence shown here is derived from an EMBL/GenBank/DDBJ whole genome shotgun (WGS) entry which is preliminary data.</text>
</comment>
<evidence type="ECO:0000313" key="2">
    <source>
        <dbReference type="Proteomes" id="UP000179221"/>
    </source>
</evidence>
<dbReference type="EMBL" id="MGGL01000015">
    <property type="protein sequence ID" value="OGM26190.1"/>
    <property type="molecule type" value="Genomic_DNA"/>
</dbReference>
<organism evidence="1 2">
    <name type="scientific">Candidatus Woesebacteria bacterium RIFCSPHIGHO2_01_FULL_40_22</name>
    <dbReference type="NCBI Taxonomy" id="1802499"/>
    <lineage>
        <taxon>Bacteria</taxon>
        <taxon>Candidatus Woeseibacteriota</taxon>
    </lineage>
</organism>